<evidence type="ECO:0000259" key="10">
    <source>
        <dbReference type="Pfam" id="PF02870"/>
    </source>
</evidence>
<evidence type="ECO:0000256" key="3">
    <source>
        <dbReference type="ARBA" id="ARBA00022603"/>
    </source>
</evidence>
<dbReference type="Proteomes" id="UP000643610">
    <property type="component" value="Unassembled WGS sequence"/>
</dbReference>
<evidence type="ECO:0000313" key="12">
    <source>
        <dbReference type="Proteomes" id="UP000643610"/>
    </source>
</evidence>
<evidence type="ECO:0000256" key="2">
    <source>
        <dbReference type="ARBA" id="ARBA00022490"/>
    </source>
</evidence>
<dbReference type="InterPro" id="IPR001497">
    <property type="entry name" value="MethylDNA_cys_MeTrfase_AS"/>
</dbReference>
<reference evidence="11 12" key="1">
    <citation type="submission" date="2020-08" db="EMBL/GenBank/DDBJ databases">
        <title>Novel species isolated from subtropical streams in China.</title>
        <authorList>
            <person name="Lu H."/>
        </authorList>
    </citation>
    <scope>NUCLEOTIDE SEQUENCE [LARGE SCALE GENOMIC DNA]</scope>
    <source>
        <strain evidence="11 12">KCTC 52442</strain>
    </source>
</reference>
<dbReference type="RefSeq" id="WP_186891436.1">
    <property type="nucleotide sequence ID" value="NZ_JACOFU010000005.1"/>
</dbReference>
<dbReference type="InterPro" id="IPR014048">
    <property type="entry name" value="MethylDNA_cys_MeTrfase_DNA-bd"/>
</dbReference>
<evidence type="ECO:0000256" key="7">
    <source>
        <dbReference type="ARBA" id="ARBA00049348"/>
    </source>
</evidence>
<proteinExistence type="inferred from homology"/>
<keyword evidence="3 8" id="KW-0489">Methyltransferase</keyword>
<comment type="miscellaneous">
    <text evidence="8">This enzyme catalyzes only one turnover and therefore is not strictly catalytic. According to one definition, an enzyme is a biocatalyst that acts repeatedly and over many reaction cycles.</text>
</comment>
<dbReference type="InterPro" id="IPR008332">
    <property type="entry name" value="MethylG_MeTrfase_N"/>
</dbReference>
<comment type="catalytic activity">
    <reaction evidence="7 8">
        <text>a 6-O-methyl-2'-deoxyguanosine in DNA + L-cysteinyl-[protein] = S-methyl-L-cysteinyl-[protein] + a 2'-deoxyguanosine in DNA</text>
        <dbReference type="Rhea" id="RHEA:24000"/>
        <dbReference type="Rhea" id="RHEA-COMP:10131"/>
        <dbReference type="Rhea" id="RHEA-COMP:10132"/>
        <dbReference type="Rhea" id="RHEA-COMP:11367"/>
        <dbReference type="Rhea" id="RHEA-COMP:11368"/>
        <dbReference type="ChEBI" id="CHEBI:29950"/>
        <dbReference type="ChEBI" id="CHEBI:82612"/>
        <dbReference type="ChEBI" id="CHEBI:85445"/>
        <dbReference type="ChEBI" id="CHEBI:85448"/>
        <dbReference type="EC" id="2.1.1.63"/>
    </reaction>
</comment>
<keyword evidence="2 8" id="KW-0963">Cytoplasm</keyword>
<comment type="function">
    <text evidence="8">Involved in the cellular defense against the biological effects of O6-methylguanine (O6-MeG) and O4-methylthymine (O4-MeT) in DNA. Repairs the methylated nucleobase in DNA by stoichiometrically transferring the methyl group to a cysteine residue in the enzyme. This is a suicide reaction: the enzyme is irreversibly inactivated.</text>
</comment>
<dbReference type="HAMAP" id="MF_00772">
    <property type="entry name" value="OGT"/>
    <property type="match status" value="1"/>
</dbReference>
<dbReference type="InterPro" id="IPR036217">
    <property type="entry name" value="MethylDNA_cys_MeTrfase_DNAb"/>
</dbReference>
<keyword evidence="4 8" id="KW-0808">Transferase</keyword>
<dbReference type="Pfam" id="PF01035">
    <property type="entry name" value="DNA_binding_1"/>
    <property type="match status" value="1"/>
</dbReference>
<dbReference type="NCBIfam" id="TIGR00589">
    <property type="entry name" value="ogt"/>
    <property type="match status" value="1"/>
</dbReference>
<gene>
    <name evidence="11" type="ORF">H8K33_12770</name>
</gene>
<evidence type="ECO:0000256" key="6">
    <source>
        <dbReference type="ARBA" id="ARBA00023204"/>
    </source>
</evidence>
<dbReference type="Gene3D" id="3.30.160.70">
    <property type="entry name" value="Methylated DNA-protein cysteine methyltransferase domain"/>
    <property type="match status" value="1"/>
</dbReference>
<evidence type="ECO:0000256" key="1">
    <source>
        <dbReference type="ARBA" id="ARBA00001286"/>
    </source>
</evidence>
<dbReference type="EC" id="2.1.1.63" evidence="8"/>
<dbReference type="GO" id="GO:0003908">
    <property type="term" value="F:methylated-DNA-[protein]-cysteine S-methyltransferase activity"/>
    <property type="evidence" value="ECO:0007669"/>
    <property type="project" value="UniProtKB-EC"/>
</dbReference>
<dbReference type="CDD" id="cd06445">
    <property type="entry name" value="ATase"/>
    <property type="match status" value="1"/>
</dbReference>
<dbReference type="EMBL" id="JACOFU010000005">
    <property type="protein sequence ID" value="MBC3832389.1"/>
    <property type="molecule type" value="Genomic_DNA"/>
</dbReference>
<dbReference type="InterPro" id="IPR036631">
    <property type="entry name" value="MGMT_N_sf"/>
</dbReference>
<dbReference type="PANTHER" id="PTHR10815:SF5">
    <property type="entry name" value="METHYLATED-DNA--PROTEIN-CYSTEINE METHYLTRANSFERASE"/>
    <property type="match status" value="1"/>
</dbReference>
<comment type="similarity">
    <text evidence="8">Belongs to the MGMT family.</text>
</comment>
<dbReference type="SUPFAM" id="SSF53155">
    <property type="entry name" value="Methylated DNA-protein cysteine methyltransferase domain"/>
    <property type="match status" value="1"/>
</dbReference>
<protein>
    <recommendedName>
        <fullName evidence="8">Methylated-DNA--protein-cysteine methyltransferase</fullName>
        <ecNumber evidence="8">2.1.1.63</ecNumber>
    </recommendedName>
    <alternativeName>
        <fullName evidence="8">6-O-methylguanine-DNA methyltransferase</fullName>
        <shortName evidence="8">MGMT</shortName>
    </alternativeName>
    <alternativeName>
        <fullName evidence="8">O-6-methylguanine-DNA-alkyltransferase</fullName>
    </alternativeName>
</protein>
<evidence type="ECO:0000313" key="11">
    <source>
        <dbReference type="EMBL" id="MBC3832389.1"/>
    </source>
</evidence>
<keyword evidence="5 8" id="KW-0227">DNA damage</keyword>
<dbReference type="PANTHER" id="PTHR10815">
    <property type="entry name" value="METHYLATED-DNA--PROTEIN-CYSTEINE METHYLTRANSFERASE"/>
    <property type="match status" value="1"/>
</dbReference>
<organism evidence="11 12">
    <name type="scientific">Undibacterium amnicola</name>
    <dbReference type="NCBI Taxonomy" id="1834038"/>
    <lineage>
        <taxon>Bacteria</taxon>
        <taxon>Pseudomonadati</taxon>
        <taxon>Pseudomonadota</taxon>
        <taxon>Betaproteobacteria</taxon>
        <taxon>Burkholderiales</taxon>
        <taxon>Oxalobacteraceae</taxon>
        <taxon>Undibacterium</taxon>
    </lineage>
</organism>
<feature type="active site" description="Nucleophile; methyl group acceptor" evidence="8">
    <location>
        <position position="129"/>
    </location>
</feature>
<dbReference type="InterPro" id="IPR023546">
    <property type="entry name" value="MGMT"/>
</dbReference>
<name>A0ABR6XTR1_9BURK</name>
<comment type="subcellular location">
    <subcellularLocation>
        <location evidence="8">Cytoplasm</location>
    </subcellularLocation>
</comment>
<comment type="catalytic activity">
    <reaction evidence="1 8">
        <text>a 4-O-methyl-thymidine in DNA + L-cysteinyl-[protein] = a thymidine in DNA + S-methyl-L-cysteinyl-[protein]</text>
        <dbReference type="Rhea" id="RHEA:53428"/>
        <dbReference type="Rhea" id="RHEA-COMP:10131"/>
        <dbReference type="Rhea" id="RHEA-COMP:10132"/>
        <dbReference type="Rhea" id="RHEA-COMP:13555"/>
        <dbReference type="Rhea" id="RHEA-COMP:13556"/>
        <dbReference type="ChEBI" id="CHEBI:29950"/>
        <dbReference type="ChEBI" id="CHEBI:82612"/>
        <dbReference type="ChEBI" id="CHEBI:137386"/>
        <dbReference type="ChEBI" id="CHEBI:137387"/>
        <dbReference type="EC" id="2.1.1.63"/>
    </reaction>
</comment>
<keyword evidence="12" id="KW-1185">Reference proteome</keyword>
<dbReference type="InterPro" id="IPR036388">
    <property type="entry name" value="WH-like_DNA-bd_sf"/>
</dbReference>
<evidence type="ECO:0000256" key="5">
    <source>
        <dbReference type="ARBA" id="ARBA00022763"/>
    </source>
</evidence>
<dbReference type="SUPFAM" id="SSF46767">
    <property type="entry name" value="Methylated DNA-protein cysteine methyltransferase, C-terminal domain"/>
    <property type="match status" value="1"/>
</dbReference>
<dbReference type="Pfam" id="PF02870">
    <property type="entry name" value="Methyltransf_1N"/>
    <property type="match status" value="1"/>
</dbReference>
<evidence type="ECO:0000256" key="8">
    <source>
        <dbReference type="HAMAP-Rule" id="MF_00772"/>
    </source>
</evidence>
<evidence type="ECO:0000256" key="4">
    <source>
        <dbReference type="ARBA" id="ARBA00022679"/>
    </source>
</evidence>
<keyword evidence="6 8" id="KW-0234">DNA repair</keyword>
<sequence>MKKYLIHSSPVGPLRLLASETGLAGVYFAEHKHVQIDPAWQADPQNALLQHAAQQLDAYFAGSLRDFDLPLDCSQGTAFQQEVWRALCTIPYGAVCSYSALAQQIGRPKAIRALGAANGRNPLSIIIPCHRVIAANGDLQGYAGGLENKQRLLALERHFVA</sequence>
<feature type="domain" description="Methylated-DNA-[protein]-cysteine S-methyltransferase DNA binding" evidence="9">
    <location>
        <begin position="78"/>
        <end position="157"/>
    </location>
</feature>
<evidence type="ECO:0000259" key="9">
    <source>
        <dbReference type="Pfam" id="PF01035"/>
    </source>
</evidence>
<dbReference type="PROSITE" id="PS00374">
    <property type="entry name" value="MGMT"/>
    <property type="match status" value="1"/>
</dbReference>
<comment type="caution">
    <text evidence="11">The sequence shown here is derived from an EMBL/GenBank/DDBJ whole genome shotgun (WGS) entry which is preliminary data.</text>
</comment>
<dbReference type="Gene3D" id="1.10.10.10">
    <property type="entry name" value="Winged helix-like DNA-binding domain superfamily/Winged helix DNA-binding domain"/>
    <property type="match status" value="1"/>
</dbReference>
<feature type="domain" description="Methylguanine DNA methyltransferase ribonuclease-like" evidence="10">
    <location>
        <begin position="6"/>
        <end position="72"/>
    </location>
</feature>
<dbReference type="GO" id="GO:0032259">
    <property type="term" value="P:methylation"/>
    <property type="evidence" value="ECO:0007669"/>
    <property type="project" value="UniProtKB-KW"/>
</dbReference>
<accession>A0ABR6XTR1</accession>